<evidence type="ECO:0008006" key="4">
    <source>
        <dbReference type="Google" id="ProtNLM"/>
    </source>
</evidence>
<reference evidence="3" key="1">
    <citation type="submission" date="2021-01" db="EMBL/GenBank/DDBJ databases">
        <authorList>
            <person name="Corre E."/>
            <person name="Pelletier E."/>
            <person name="Niang G."/>
            <person name="Scheremetjew M."/>
            <person name="Finn R."/>
            <person name="Kale V."/>
            <person name="Holt S."/>
            <person name="Cochrane G."/>
            <person name="Meng A."/>
            <person name="Brown T."/>
            <person name="Cohen L."/>
        </authorList>
    </citation>
    <scope>NUCLEOTIDE SEQUENCE</scope>
    <source>
        <strain evidence="3">RCC3387</strain>
    </source>
</reference>
<keyword evidence="2" id="KW-0812">Transmembrane</keyword>
<feature type="transmembrane region" description="Helical" evidence="2">
    <location>
        <begin position="466"/>
        <end position="487"/>
    </location>
</feature>
<keyword evidence="2" id="KW-1133">Transmembrane helix</keyword>
<keyword evidence="2" id="KW-0472">Membrane</keyword>
<sequence length="680" mass="73980">MIVVLTDETHLSEWCAFEWEVAAELELPVKVVVDMEHCSKQAALDLISRPHPNLMSFQWSELTERHRRGCLSEVSTFLDDVMTGHHGDSEYSDRRGDDTPLRFGGADGSQVMHPVFENLLLFGGVPYRAPTRRISRVWRAFVRCGRPLCLSVCAVRMIYARGPAFTDIHSAMTVVLFHLYVFYAPAQMNRALVSEGMSRMLASLEGGTTMEVGQRLRAQTLCVGLCISVFTAAGSAMLYLAYMPLFFHECYIGPDAAWWDKVFGWTSGFAFVFLIPPIIASFGASFALMYLLLCLGTLPMEASFDILDPRIRELGLHRFAAKACLPQLRCSNPELAVFQRAWNAGLQQYCTIQRQLVMPQSVGLGTAAVALVLPLRLWLMGFVFDHSVHWAHAVRHLVVWVAVGILTLTGVMFPPLWCTGSMARLREAALLLVMDNPVHRVFVTQVCCMQPLTCWVASAIPATRPVALGFLFLVAASCAPWLLLEFWGQSLLARIKTTLDSGSLGPGHTDAAGGDDIAVFRLAAAAGVSATLMAAYATWWALAARQTASAPGASATGRYVSPEAAMARVSSLRASQCSGQEAASAGRAVGWKEVGAVSAGRPVGWKDVVHVPIAEDDGTAGVSWGRQRVAPIGARQSELGGENEQDGEEECLGGAHRHDAGGGAAGQRWAVGQWAHRNEF</sequence>
<proteinExistence type="predicted"/>
<organism evidence="3">
    <name type="scientific">Zooxanthella nutricula</name>
    <dbReference type="NCBI Taxonomy" id="1333877"/>
    <lineage>
        <taxon>Eukaryota</taxon>
        <taxon>Sar</taxon>
        <taxon>Alveolata</taxon>
        <taxon>Dinophyceae</taxon>
        <taxon>Peridiniales</taxon>
        <taxon>Peridiniales incertae sedis</taxon>
        <taxon>Zooxanthella</taxon>
    </lineage>
</organism>
<evidence type="ECO:0000256" key="2">
    <source>
        <dbReference type="SAM" id="Phobius"/>
    </source>
</evidence>
<gene>
    <name evidence="3" type="ORF">BRAN1462_LOCUS47542</name>
</gene>
<feature type="transmembrane region" description="Helical" evidence="2">
    <location>
        <begin position="165"/>
        <end position="183"/>
    </location>
</feature>
<name>A0A7S2PXU2_9DINO</name>
<evidence type="ECO:0000313" key="3">
    <source>
        <dbReference type="EMBL" id="CAD9625707.1"/>
    </source>
</evidence>
<feature type="region of interest" description="Disordered" evidence="1">
    <location>
        <begin position="634"/>
        <end position="664"/>
    </location>
</feature>
<feature type="transmembrane region" description="Helical" evidence="2">
    <location>
        <begin position="262"/>
        <end position="293"/>
    </location>
</feature>
<feature type="compositionally biased region" description="Acidic residues" evidence="1">
    <location>
        <begin position="641"/>
        <end position="651"/>
    </location>
</feature>
<protein>
    <recommendedName>
        <fullName evidence="4">TIR domain-containing protein</fullName>
    </recommendedName>
</protein>
<feature type="transmembrane region" description="Helical" evidence="2">
    <location>
        <begin position="396"/>
        <end position="417"/>
    </location>
</feature>
<accession>A0A7S2PXU2</accession>
<evidence type="ECO:0000256" key="1">
    <source>
        <dbReference type="SAM" id="MobiDB-lite"/>
    </source>
</evidence>
<feature type="transmembrane region" description="Helical" evidence="2">
    <location>
        <begin position="362"/>
        <end position="384"/>
    </location>
</feature>
<dbReference type="EMBL" id="HBGW01074652">
    <property type="protein sequence ID" value="CAD9625707.1"/>
    <property type="molecule type" value="Transcribed_RNA"/>
</dbReference>
<feature type="transmembrane region" description="Helical" evidence="2">
    <location>
        <begin position="220"/>
        <end position="242"/>
    </location>
</feature>
<dbReference type="AlphaFoldDB" id="A0A7S2PXU2"/>